<keyword evidence="1" id="KW-0732">Signal</keyword>
<feature type="chain" id="PRO_5008888973" evidence="1">
    <location>
        <begin position="19"/>
        <end position="206"/>
    </location>
</feature>
<dbReference type="AlphaFoldDB" id="A0A1C7M7A4"/>
<gene>
    <name evidence="2" type="ORF">A0H81_06940</name>
</gene>
<evidence type="ECO:0000313" key="2">
    <source>
        <dbReference type="EMBL" id="OBZ72803.1"/>
    </source>
</evidence>
<feature type="signal peptide" evidence="1">
    <location>
        <begin position="1"/>
        <end position="18"/>
    </location>
</feature>
<organism evidence="2 3">
    <name type="scientific">Grifola frondosa</name>
    <name type="common">Maitake</name>
    <name type="synonym">Polyporus frondosus</name>
    <dbReference type="NCBI Taxonomy" id="5627"/>
    <lineage>
        <taxon>Eukaryota</taxon>
        <taxon>Fungi</taxon>
        <taxon>Dikarya</taxon>
        <taxon>Basidiomycota</taxon>
        <taxon>Agaricomycotina</taxon>
        <taxon>Agaricomycetes</taxon>
        <taxon>Polyporales</taxon>
        <taxon>Grifolaceae</taxon>
        <taxon>Grifola</taxon>
    </lineage>
</organism>
<sequence>MHAPLSLLVLALAGTSLALPAPPRRREPGAWCNNLGGGAFDIAYNFTLAAYNSTGTNTNSTGVPLVLGQAGATTGEEIKALSTYASFPYNDFPNLSLLEGALIPNGQATASDANVTAGEPPNFVVTNLNPPAPAQIYCAIADTDPAGGGTGYPILAVHGDPDSFSLCATGTSPRAQNNVVYKASANALGYDFSSCYPVRLQLVGLY</sequence>
<name>A0A1C7M7A4_GRIFR</name>
<dbReference type="OMA" id="GAQIYCA"/>
<evidence type="ECO:0000313" key="3">
    <source>
        <dbReference type="Proteomes" id="UP000092993"/>
    </source>
</evidence>
<dbReference type="EMBL" id="LUGG01000007">
    <property type="protein sequence ID" value="OBZ72803.1"/>
    <property type="molecule type" value="Genomic_DNA"/>
</dbReference>
<evidence type="ECO:0000256" key="1">
    <source>
        <dbReference type="SAM" id="SignalP"/>
    </source>
</evidence>
<accession>A0A1C7M7A4</accession>
<proteinExistence type="predicted"/>
<reference evidence="2 3" key="1">
    <citation type="submission" date="2016-03" db="EMBL/GenBank/DDBJ databases">
        <title>Whole genome sequencing of Grifola frondosa 9006-11.</title>
        <authorList>
            <person name="Min B."/>
            <person name="Park H."/>
            <person name="Kim J.-G."/>
            <person name="Cho H."/>
            <person name="Oh Y.-L."/>
            <person name="Kong W.-S."/>
            <person name="Choi I.-G."/>
        </authorList>
    </citation>
    <scope>NUCLEOTIDE SEQUENCE [LARGE SCALE GENOMIC DNA]</scope>
    <source>
        <strain evidence="2 3">9006-11</strain>
    </source>
</reference>
<dbReference type="Proteomes" id="UP000092993">
    <property type="component" value="Unassembled WGS sequence"/>
</dbReference>
<dbReference type="OrthoDB" id="2844016at2759"/>
<protein>
    <submittedName>
        <fullName evidence="2">Uncharacterized protein</fullName>
    </submittedName>
</protein>
<keyword evidence="3" id="KW-1185">Reference proteome</keyword>
<comment type="caution">
    <text evidence="2">The sequence shown here is derived from an EMBL/GenBank/DDBJ whole genome shotgun (WGS) entry which is preliminary data.</text>
</comment>